<feature type="compositionally biased region" description="Pro residues" evidence="1">
    <location>
        <begin position="219"/>
        <end position="228"/>
    </location>
</feature>
<feature type="compositionally biased region" description="Basic and acidic residues" evidence="1">
    <location>
        <begin position="192"/>
        <end position="202"/>
    </location>
</feature>
<reference evidence="2 3" key="1">
    <citation type="submission" date="2021-03" db="EMBL/GenBank/DDBJ databases">
        <authorList>
            <person name="Grouzdev D.S."/>
        </authorList>
    </citation>
    <scope>NUCLEOTIDE SEQUENCE [LARGE SCALE GENOMIC DNA]</scope>
    <source>
        <strain evidence="2 3">M50-1</strain>
    </source>
</reference>
<organism evidence="2 3">
    <name type="scientific">Candidatus Chloroploca mongolica</name>
    <dbReference type="NCBI Taxonomy" id="2528176"/>
    <lineage>
        <taxon>Bacteria</taxon>
        <taxon>Bacillati</taxon>
        <taxon>Chloroflexota</taxon>
        <taxon>Chloroflexia</taxon>
        <taxon>Chloroflexales</taxon>
        <taxon>Chloroflexineae</taxon>
        <taxon>Oscillochloridaceae</taxon>
        <taxon>Candidatus Chloroploca</taxon>
    </lineage>
</organism>
<protein>
    <submittedName>
        <fullName evidence="2">Uncharacterized protein</fullName>
    </submittedName>
</protein>
<accession>A0ABS4D4U5</accession>
<evidence type="ECO:0000256" key="1">
    <source>
        <dbReference type="SAM" id="MobiDB-lite"/>
    </source>
</evidence>
<evidence type="ECO:0000313" key="2">
    <source>
        <dbReference type="EMBL" id="MBP1464433.1"/>
    </source>
</evidence>
<name>A0ABS4D4U5_9CHLR</name>
<dbReference type="Proteomes" id="UP001193081">
    <property type="component" value="Unassembled WGS sequence"/>
</dbReference>
<sequence length="228" mass="24999">MKTEISIFIEQVSVSPIMHSDTNKTSDRTASPRTDMIQAQRGFERIDELLDQELEQPKSAELPASTDLTANAEATEAMTDLQTVDEAPTSSEQPEIILSEDGSHEQPVTAPESSHTTKRRGRMLEAGLIALPLIFNTASAGAQMIEASQRAEQQQPEISQMSVEQYCERLPVRAIEEPGELNPDIELLADAHDIEQRRRIEDSTAEVNEEPAAASDADPPNPSPGEQV</sequence>
<keyword evidence="3" id="KW-1185">Reference proteome</keyword>
<feature type="region of interest" description="Disordered" evidence="1">
    <location>
        <begin position="192"/>
        <end position="228"/>
    </location>
</feature>
<comment type="caution">
    <text evidence="2">The sequence shown here is derived from an EMBL/GenBank/DDBJ whole genome shotgun (WGS) entry which is preliminary data.</text>
</comment>
<evidence type="ECO:0000313" key="3">
    <source>
        <dbReference type="Proteomes" id="UP001193081"/>
    </source>
</evidence>
<dbReference type="RefSeq" id="WP_135476133.1">
    <property type="nucleotide sequence ID" value="NZ_SIJK02000002.1"/>
</dbReference>
<feature type="region of interest" description="Disordered" evidence="1">
    <location>
        <begin position="98"/>
        <end position="119"/>
    </location>
</feature>
<gene>
    <name evidence="2" type="ORF">EYB53_001810</name>
</gene>
<dbReference type="EMBL" id="SIJK02000002">
    <property type="protein sequence ID" value="MBP1464433.1"/>
    <property type="molecule type" value="Genomic_DNA"/>
</dbReference>
<proteinExistence type="predicted"/>